<evidence type="ECO:0000313" key="5">
    <source>
        <dbReference type="EMBL" id="HJC40547.1"/>
    </source>
</evidence>
<gene>
    <name evidence="5" type="ORF">H9701_03210</name>
</gene>
<sequence length="332" mass="35983">MHKYFLCLMLCLTMFCSLSTLALAAEETVDDTGMAETVNTVEAEPSAEVEASEPEAAAEPAEPVEEPAAAETVEAAEAAEVQTVEPEITGPYFLVDGTAYADPAMTVCNGVYYVSLTNAVRALRPDAVITWEGEYAVVSADGLTIRVRVGDQYLEANGRYLYIYNRVLTGNDQVLVPARIIAQAMGAWVEWHQDTGELEFHAGSGAIASGETFYDSDSVYWLSRIINVESGNQPLDGKLAVGTVIMNRVESPLFPDTIYDVIFAPNQFTPAQNGTIHREPNAESVIAAKLILEGIRVGGDSLYFVNASISPNSWAQRNRTYVTTIGAHSFFS</sequence>
<dbReference type="Gene3D" id="1.10.10.2520">
    <property type="entry name" value="Cell wall hydrolase SleB, domain 1"/>
    <property type="match status" value="1"/>
</dbReference>
<dbReference type="InterPro" id="IPR011105">
    <property type="entry name" value="Cell_wall_hydrolase_SleB"/>
</dbReference>
<feature type="signal peptide" evidence="2">
    <location>
        <begin position="1"/>
        <end position="24"/>
    </location>
</feature>
<dbReference type="InterPro" id="IPR012854">
    <property type="entry name" value="Cu_amine_oxidase-like_N"/>
</dbReference>
<accession>A0A9D2NY37</accession>
<evidence type="ECO:0000256" key="2">
    <source>
        <dbReference type="SAM" id="SignalP"/>
    </source>
</evidence>
<feature type="chain" id="PRO_5038890413" evidence="2">
    <location>
        <begin position="25"/>
        <end position="332"/>
    </location>
</feature>
<dbReference type="EMBL" id="DWWJ01000064">
    <property type="protein sequence ID" value="HJC40547.1"/>
    <property type="molecule type" value="Genomic_DNA"/>
</dbReference>
<protein>
    <submittedName>
        <fullName evidence="5">Cell wall hydrolase</fullName>
    </submittedName>
</protein>
<comment type="caution">
    <text evidence="5">The sequence shown here is derived from an EMBL/GenBank/DDBJ whole genome shotgun (WGS) entry which is preliminary data.</text>
</comment>
<feature type="domain" description="Cell wall hydrolase SleB" evidence="3">
    <location>
        <begin position="233"/>
        <end position="331"/>
    </location>
</feature>
<dbReference type="Gene3D" id="6.20.240.60">
    <property type="match status" value="1"/>
</dbReference>
<keyword evidence="2" id="KW-0732">Signal</keyword>
<dbReference type="InterPro" id="IPR036582">
    <property type="entry name" value="Mao_N_sf"/>
</dbReference>
<dbReference type="InterPro" id="IPR042047">
    <property type="entry name" value="SleB_dom1"/>
</dbReference>
<evidence type="ECO:0000256" key="1">
    <source>
        <dbReference type="SAM" id="MobiDB-lite"/>
    </source>
</evidence>
<dbReference type="Pfam" id="PF07833">
    <property type="entry name" value="Cu_amine_oxidN1"/>
    <property type="match status" value="1"/>
</dbReference>
<reference evidence="5" key="2">
    <citation type="submission" date="2021-04" db="EMBL/GenBank/DDBJ databases">
        <authorList>
            <person name="Gilroy R."/>
        </authorList>
    </citation>
    <scope>NUCLEOTIDE SEQUENCE</scope>
    <source>
        <strain evidence="5">CHK186-1790</strain>
    </source>
</reference>
<keyword evidence="5" id="KW-0378">Hydrolase</keyword>
<dbReference type="Proteomes" id="UP000823882">
    <property type="component" value="Unassembled WGS sequence"/>
</dbReference>
<dbReference type="AlphaFoldDB" id="A0A9D2NY37"/>
<dbReference type="SUPFAM" id="SSF55383">
    <property type="entry name" value="Copper amine oxidase, domain N"/>
    <property type="match status" value="1"/>
</dbReference>
<feature type="domain" description="Copper amine oxidase-like N-terminal" evidence="4">
    <location>
        <begin position="96"/>
        <end position="197"/>
    </location>
</feature>
<organism evidence="5 6">
    <name type="scientific">Candidatus Intestinimonas pullistercoris</name>
    <dbReference type="NCBI Taxonomy" id="2838623"/>
    <lineage>
        <taxon>Bacteria</taxon>
        <taxon>Bacillati</taxon>
        <taxon>Bacillota</taxon>
        <taxon>Clostridia</taxon>
        <taxon>Eubacteriales</taxon>
        <taxon>Intestinimonas</taxon>
    </lineage>
</organism>
<name>A0A9D2NY37_9FIRM</name>
<reference evidence="5" key="1">
    <citation type="journal article" date="2021" name="PeerJ">
        <title>Extensive microbial diversity within the chicken gut microbiome revealed by metagenomics and culture.</title>
        <authorList>
            <person name="Gilroy R."/>
            <person name="Ravi A."/>
            <person name="Getino M."/>
            <person name="Pursley I."/>
            <person name="Horton D.L."/>
            <person name="Alikhan N.F."/>
            <person name="Baker D."/>
            <person name="Gharbi K."/>
            <person name="Hall N."/>
            <person name="Watson M."/>
            <person name="Adriaenssens E.M."/>
            <person name="Foster-Nyarko E."/>
            <person name="Jarju S."/>
            <person name="Secka A."/>
            <person name="Antonio M."/>
            <person name="Oren A."/>
            <person name="Chaudhuri R.R."/>
            <person name="La Ragione R."/>
            <person name="Hildebrand F."/>
            <person name="Pallen M.J."/>
        </authorList>
    </citation>
    <scope>NUCLEOTIDE SEQUENCE</scope>
    <source>
        <strain evidence="5">CHK186-1790</strain>
    </source>
</reference>
<dbReference type="Pfam" id="PF07486">
    <property type="entry name" value="Hydrolase_2"/>
    <property type="match status" value="1"/>
</dbReference>
<dbReference type="GO" id="GO:0016787">
    <property type="term" value="F:hydrolase activity"/>
    <property type="evidence" value="ECO:0007669"/>
    <property type="project" value="UniProtKB-KW"/>
</dbReference>
<feature type="region of interest" description="Disordered" evidence="1">
    <location>
        <begin position="43"/>
        <end position="67"/>
    </location>
</feature>
<evidence type="ECO:0000259" key="3">
    <source>
        <dbReference type="Pfam" id="PF07486"/>
    </source>
</evidence>
<feature type="compositionally biased region" description="Low complexity" evidence="1">
    <location>
        <begin position="54"/>
        <end position="67"/>
    </location>
</feature>
<evidence type="ECO:0000313" key="6">
    <source>
        <dbReference type="Proteomes" id="UP000823882"/>
    </source>
</evidence>
<proteinExistence type="predicted"/>
<evidence type="ECO:0000259" key="4">
    <source>
        <dbReference type="Pfam" id="PF07833"/>
    </source>
</evidence>